<dbReference type="STRING" id="1340429.A0A2G4SIC1"/>
<sequence length="127" mass="14545">MAAIHQERGLRQDDPSSSLLCNFALEGLLYHIIQDSSIIGYAPLIPGFQERNEIYNSPETLKVLAYADDVCVLLQSFNDFNRVQTHLSNYDYVSNARLNMIKIEALSLNGRPQPEWAHFLEQHQIIK</sequence>
<dbReference type="GeneID" id="35441425"/>
<proteinExistence type="predicted"/>
<dbReference type="AlphaFoldDB" id="A0A2G4SIC1"/>
<accession>A0A2G4SIC1</accession>
<name>A0A2G4SIC1_RHIZD</name>
<evidence type="ECO:0000313" key="1">
    <source>
        <dbReference type="EMBL" id="PHZ08524.1"/>
    </source>
</evidence>
<protein>
    <recommendedName>
        <fullName evidence="3">Reverse transcriptase domain-containing protein</fullName>
    </recommendedName>
</protein>
<evidence type="ECO:0008006" key="3">
    <source>
        <dbReference type="Google" id="ProtNLM"/>
    </source>
</evidence>
<dbReference type="EMBL" id="KZ303864">
    <property type="protein sequence ID" value="PHZ08524.1"/>
    <property type="molecule type" value="Genomic_DNA"/>
</dbReference>
<organism evidence="1 2">
    <name type="scientific">Rhizopus microsporus ATCC 52813</name>
    <dbReference type="NCBI Taxonomy" id="1340429"/>
    <lineage>
        <taxon>Eukaryota</taxon>
        <taxon>Fungi</taxon>
        <taxon>Fungi incertae sedis</taxon>
        <taxon>Mucoromycota</taxon>
        <taxon>Mucoromycotina</taxon>
        <taxon>Mucoromycetes</taxon>
        <taxon>Mucorales</taxon>
        <taxon>Mucorineae</taxon>
        <taxon>Rhizopodaceae</taxon>
        <taxon>Rhizopus</taxon>
    </lineage>
</organism>
<gene>
    <name evidence="1" type="ORF">RHIMIDRAFT_247685</name>
</gene>
<reference evidence="1 2" key="1">
    <citation type="journal article" date="2016" name="Proc. Natl. Acad. Sci. U.S.A.">
        <title>Lipid metabolic changes in an early divergent fungus govern the establishment of a mutualistic symbiosis with endobacteria.</title>
        <authorList>
            <person name="Lastovetsky O.A."/>
            <person name="Gaspar M.L."/>
            <person name="Mondo S.J."/>
            <person name="LaButti K.M."/>
            <person name="Sandor L."/>
            <person name="Grigoriev I.V."/>
            <person name="Henry S.A."/>
            <person name="Pawlowska T.E."/>
        </authorList>
    </citation>
    <scope>NUCLEOTIDE SEQUENCE [LARGE SCALE GENOMIC DNA]</scope>
    <source>
        <strain evidence="1 2">ATCC 52813</strain>
    </source>
</reference>
<dbReference type="Proteomes" id="UP000242254">
    <property type="component" value="Unassembled WGS sequence"/>
</dbReference>
<keyword evidence="2" id="KW-1185">Reference proteome</keyword>
<evidence type="ECO:0000313" key="2">
    <source>
        <dbReference type="Proteomes" id="UP000242254"/>
    </source>
</evidence>
<dbReference type="RefSeq" id="XP_023462232.1">
    <property type="nucleotide sequence ID" value="XM_023610435.1"/>
</dbReference>